<feature type="transmembrane region" description="Helical" evidence="1">
    <location>
        <begin position="158"/>
        <end position="175"/>
    </location>
</feature>
<dbReference type="EMBL" id="MFJF01000015">
    <property type="protein sequence ID" value="OGG06464.1"/>
    <property type="molecule type" value="Genomic_DNA"/>
</dbReference>
<feature type="transmembrane region" description="Helical" evidence="1">
    <location>
        <begin position="500"/>
        <end position="522"/>
    </location>
</feature>
<evidence type="ECO:0000313" key="4">
    <source>
        <dbReference type="Proteomes" id="UP000177354"/>
    </source>
</evidence>
<protein>
    <recommendedName>
        <fullName evidence="2">Glycosyltransferase RgtA/B/C/D-like domain-containing protein</fullName>
    </recommendedName>
</protein>
<feature type="transmembrane region" description="Helical" evidence="1">
    <location>
        <begin position="187"/>
        <end position="203"/>
    </location>
</feature>
<accession>A0A1F5Z2A6</accession>
<feature type="transmembrane region" description="Helical" evidence="1">
    <location>
        <begin position="291"/>
        <end position="314"/>
    </location>
</feature>
<dbReference type="Pfam" id="PF13231">
    <property type="entry name" value="PMT_2"/>
    <property type="match status" value="1"/>
</dbReference>
<feature type="transmembrane region" description="Helical" evidence="1">
    <location>
        <begin position="418"/>
        <end position="436"/>
    </location>
</feature>
<feature type="transmembrane region" description="Helical" evidence="1">
    <location>
        <begin position="365"/>
        <end position="387"/>
    </location>
</feature>
<comment type="caution">
    <text evidence="3">The sequence shown here is derived from an EMBL/GenBank/DDBJ whole genome shotgun (WGS) entry which is preliminary data.</text>
</comment>
<feature type="transmembrane region" description="Helical" evidence="1">
    <location>
        <begin position="105"/>
        <end position="126"/>
    </location>
</feature>
<evidence type="ECO:0000259" key="2">
    <source>
        <dbReference type="Pfam" id="PF13231"/>
    </source>
</evidence>
<feature type="transmembrane region" description="Helical" evidence="1">
    <location>
        <begin position="266"/>
        <end position="284"/>
    </location>
</feature>
<keyword evidence="1" id="KW-1133">Transmembrane helix</keyword>
<keyword evidence="1" id="KW-0472">Membrane</keyword>
<reference evidence="3 4" key="1">
    <citation type="journal article" date="2016" name="Nat. Commun.">
        <title>Thousands of microbial genomes shed light on interconnected biogeochemical processes in an aquifer system.</title>
        <authorList>
            <person name="Anantharaman K."/>
            <person name="Brown C.T."/>
            <person name="Hug L.A."/>
            <person name="Sharon I."/>
            <person name="Castelle C.J."/>
            <person name="Probst A.J."/>
            <person name="Thomas B.C."/>
            <person name="Singh A."/>
            <person name="Wilkins M.J."/>
            <person name="Karaoz U."/>
            <person name="Brodie E.L."/>
            <person name="Williams K.H."/>
            <person name="Hubbard S.S."/>
            <person name="Banfield J.F."/>
        </authorList>
    </citation>
    <scope>NUCLEOTIDE SEQUENCE [LARGE SCALE GENOMIC DNA]</scope>
</reference>
<feature type="transmembrane region" description="Helical" evidence="1">
    <location>
        <begin position="64"/>
        <end position="85"/>
    </location>
</feature>
<feature type="transmembrane region" description="Helical" evidence="1">
    <location>
        <begin position="334"/>
        <end position="353"/>
    </location>
</feature>
<feature type="transmembrane region" description="Helical" evidence="1">
    <location>
        <begin position="34"/>
        <end position="58"/>
    </location>
</feature>
<dbReference type="AlphaFoldDB" id="A0A1F5Z2A6"/>
<keyword evidence="1" id="KW-0812">Transmembrane</keyword>
<gene>
    <name evidence="3" type="ORF">A2777_05795</name>
</gene>
<dbReference type="Proteomes" id="UP000177354">
    <property type="component" value="Unassembled WGS sequence"/>
</dbReference>
<organism evidence="3 4">
    <name type="scientific">Candidatus Gottesmanbacteria bacterium RIFCSPHIGHO2_01_FULL_40_15</name>
    <dbReference type="NCBI Taxonomy" id="1798376"/>
    <lineage>
        <taxon>Bacteria</taxon>
        <taxon>Candidatus Gottesmaniibacteriota</taxon>
    </lineage>
</organism>
<sequence>MELILTILIPVVLSLSGLPFLLKNRYFREFPGILLLAISVQLGLSLVIFPMVIWGLIFASGFVVIARIIFILSILLSAIGLYTFLRNKKFSINLKETIKLVKNPVIAVTFIFLFIYFLLFALKPVIDSDIISSYLPLGRSIIRSDSIPRLNYYDNKPFVIPPVAGPVLFSFYYALSKNITGEIFRYINLPFFFSFLIFSYYIFRKFLNKSYSLLALVVLLTTPLLEDLIFSAGLYPDFIFASLCLFSFWLMYSLANTPKATGQNRISFFICMLMGISIALAMLFKYQAIVLYVIAAAFILSQNLTGLLRSLVYLLDLSPLFLMEYFSINPYNKFPLFVELVFILLITVALFLLHKNIKPFKKSNLLNLYIFFIFSLPGFIFIVRNFLVFNGLNETSLIYNWAVSMEKTVGEEIEQGNLYSIFSIFLAPALSAYWLIPKITGLFIMIKKNRKHFLNLFIIFTWTGYWVIGMSAVTVRWLMPILPFLVLSIMVGLKHFFKKINYFTQIIFTGILFMILSSKFIFINLGSLLSGTENLRQIAGQQQSGSSVIRNGIDGFLKTIIFTLTARTESEKDILQLLILSVIFFILIKKIADLFGSAKSLKVILLTVFIIYGSVFMWVSNGNLLNFTEREADLVFDYWGQQRYLIPYLKNHSEKDDIVLSYNIQTGLSYYTNMRVFNLQYGAGLQIFYPIFNETDPEKIHLFYKKNGFRYFVLLDYQESKKHWTNLRKKTKIFDILDDKRYSTLVLSPNNKSHWKLYEINKL</sequence>
<feature type="transmembrane region" description="Helical" evidence="1">
    <location>
        <begin position="452"/>
        <end position="468"/>
    </location>
</feature>
<evidence type="ECO:0000313" key="3">
    <source>
        <dbReference type="EMBL" id="OGG06464.1"/>
    </source>
</evidence>
<proteinExistence type="predicted"/>
<feature type="transmembrane region" description="Helical" evidence="1">
    <location>
        <begin position="574"/>
        <end position="591"/>
    </location>
</feature>
<feature type="transmembrane region" description="Helical" evidence="1">
    <location>
        <begin position="6"/>
        <end position="22"/>
    </location>
</feature>
<feature type="domain" description="Glycosyltransferase RgtA/B/C/D-like" evidence="2">
    <location>
        <begin position="166"/>
        <end position="314"/>
    </location>
</feature>
<name>A0A1F5Z2A6_9BACT</name>
<dbReference type="InterPro" id="IPR038731">
    <property type="entry name" value="RgtA/B/C-like"/>
</dbReference>
<feature type="transmembrane region" description="Helical" evidence="1">
    <location>
        <begin position="232"/>
        <end position="254"/>
    </location>
</feature>
<feature type="transmembrane region" description="Helical" evidence="1">
    <location>
        <begin position="209"/>
        <end position="225"/>
    </location>
</feature>
<evidence type="ECO:0000256" key="1">
    <source>
        <dbReference type="SAM" id="Phobius"/>
    </source>
</evidence>
<feature type="transmembrane region" description="Helical" evidence="1">
    <location>
        <begin position="603"/>
        <end position="620"/>
    </location>
</feature>